<dbReference type="FunFam" id="2.160.20.10:FF:000004">
    <property type="entry name" value="Pectin lyase-like superfamily protein"/>
    <property type="match status" value="1"/>
</dbReference>
<evidence type="ECO:0000256" key="9">
    <source>
        <dbReference type="RuleBase" id="RU361169"/>
    </source>
</evidence>
<protein>
    <recommendedName>
        <fullName evidence="13">Polygalacturonase</fullName>
    </recommendedName>
</protein>
<dbReference type="PROSITE" id="PS00502">
    <property type="entry name" value="POLYGALACTURONASE"/>
    <property type="match status" value="1"/>
</dbReference>
<dbReference type="PANTHER" id="PTHR31375">
    <property type="match status" value="1"/>
</dbReference>
<sequence length="388" mass="41458">MSIIITRWAFFLLLASSVTAQRKIFNIGSYGGRPNGDITQALTNAWKDACASIVPSLIAVPKANYNMGVVLLKGPCKAPSIELHVEGVIRAPSNVAQMKGASQWVQVAYVNAFTLSGNGVFDGQGPVAWKQNDCTHNKKCNWPTMNFGFNFINNSYIMGVTSKDSKNFHVNVISCHNINFSGFKISAPEGSPNTDGIHIGRSKGVTVKNTRIGTGDDCVSIGDGNSNITVENVSCGPGHGISVGSLGRYNNEAPVVGVIIKNCTLTNTMNGVRIKTWPGTPGAIQVSNLHFEDIVMNNVSNPVIIDQEYCPWNQCNKKSPSKIRISNVSFKNIRGTSGTAEGVSLICSAGVPCQNVELNNINLTFKGAKVTAKCSHARPRITANAPAC</sequence>
<evidence type="ECO:0000313" key="12">
    <source>
        <dbReference type="Proteomes" id="UP001293593"/>
    </source>
</evidence>
<keyword evidence="12" id="KW-1185">Reference proteome</keyword>
<dbReference type="InterPro" id="IPR000743">
    <property type="entry name" value="Glyco_hydro_28"/>
</dbReference>
<dbReference type="GO" id="GO:0004650">
    <property type="term" value="F:polygalacturonase activity"/>
    <property type="evidence" value="ECO:0007669"/>
    <property type="project" value="InterPro"/>
</dbReference>
<keyword evidence="10" id="KW-0732">Signal</keyword>
<keyword evidence="4" id="KW-0964">Secreted</keyword>
<evidence type="ECO:0000256" key="10">
    <source>
        <dbReference type="SAM" id="SignalP"/>
    </source>
</evidence>
<reference evidence="11" key="1">
    <citation type="submission" date="2023-10" db="EMBL/GenBank/DDBJ databases">
        <title>Chromosome-level genome of the transformable northern wattle, Acacia crassicarpa.</title>
        <authorList>
            <person name="Massaro I."/>
            <person name="Sinha N.R."/>
            <person name="Poethig S."/>
            <person name="Leichty A.R."/>
        </authorList>
    </citation>
    <scope>NUCLEOTIDE SEQUENCE</scope>
    <source>
        <strain evidence="11">Acra3RX</strain>
        <tissue evidence="11">Leaf</tissue>
    </source>
</reference>
<evidence type="ECO:0000256" key="1">
    <source>
        <dbReference type="ARBA" id="ARBA00004191"/>
    </source>
</evidence>
<dbReference type="EMBL" id="JAWXYG010000004">
    <property type="protein sequence ID" value="KAK4276321.1"/>
    <property type="molecule type" value="Genomic_DNA"/>
</dbReference>
<keyword evidence="5 9" id="KW-0378">Hydrolase</keyword>
<evidence type="ECO:0000256" key="6">
    <source>
        <dbReference type="ARBA" id="ARBA00023295"/>
    </source>
</evidence>
<evidence type="ECO:0008006" key="13">
    <source>
        <dbReference type="Google" id="ProtNLM"/>
    </source>
</evidence>
<accession>A0AAE1JTI5</accession>
<feature type="chain" id="PRO_5042278912" description="Polygalacturonase" evidence="10">
    <location>
        <begin position="21"/>
        <end position="388"/>
    </location>
</feature>
<keyword evidence="7" id="KW-0961">Cell wall biogenesis/degradation</keyword>
<comment type="caution">
    <text evidence="11">The sequence shown here is derived from an EMBL/GenBank/DDBJ whole genome shotgun (WGS) entry which is preliminary data.</text>
</comment>
<dbReference type="Gene3D" id="2.160.20.10">
    <property type="entry name" value="Single-stranded right-handed beta-helix, Pectin lyase-like"/>
    <property type="match status" value="1"/>
</dbReference>
<comment type="similarity">
    <text evidence="2 9">Belongs to the glycosyl hydrolase 28 family.</text>
</comment>
<dbReference type="Pfam" id="PF00295">
    <property type="entry name" value="Glyco_hydro_28"/>
    <property type="match status" value="1"/>
</dbReference>
<organism evidence="11 12">
    <name type="scientific">Acacia crassicarpa</name>
    <name type="common">northern wattle</name>
    <dbReference type="NCBI Taxonomy" id="499986"/>
    <lineage>
        <taxon>Eukaryota</taxon>
        <taxon>Viridiplantae</taxon>
        <taxon>Streptophyta</taxon>
        <taxon>Embryophyta</taxon>
        <taxon>Tracheophyta</taxon>
        <taxon>Spermatophyta</taxon>
        <taxon>Magnoliopsida</taxon>
        <taxon>eudicotyledons</taxon>
        <taxon>Gunneridae</taxon>
        <taxon>Pentapetalae</taxon>
        <taxon>rosids</taxon>
        <taxon>fabids</taxon>
        <taxon>Fabales</taxon>
        <taxon>Fabaceae</taxon>
        <taxon>Caesalpinioideae</taxon>
        <taxon>mimosoid clade</taxon>
        <taxon>Acacieae</taxon>
        <taxon>Acacia</taxon>
    </lineage>
</organism>
<keyword evidence="3" id="KW-0134">Cell wall</keyword>
<dbReference type="AlphaFoldDB" id="A0AAE1JTI5"/>
<keyword evidence="6 9" id="KW-0326">Glycosidase</keyword>
<dbReference type="GO" id="GO:0071555">
    <property type="term" value="P:cell wall organization"/>
    <property type="evidence" value="ECO:0007669"/>
    <property type="project" value="UniProtKB-KW"/>
</dbReference>
<name>A0AAE1JTI5_9FABA</name>
<dbReference type="InterPro" id="IPR012334">
    <property type="entry name" value="Pectin_lyas_fold"/>
</dbReference>
<evidence type="ECO:0000256" key="4">
    <source>
        <dbReference type="ARBA" id="ARBA00022525"/>
    </source>
</evidence>
<feature type="signal peptide" evidence="10">
    <location>
        <begin position="1"/>
        <end position="20"/>
    </location>
</feature>
<evidence type="ECO:0000313" key="11">
    <source>
        <dbReference type="EMBL" id="KAK4276321.1"/>
    </source>
</evidence>
<dbReference type="SUPFAM" id="SSF51126">
    <property type="entry name" value="Pectin lyase-like"/>
    <property type="match status" value="1"/>
</dbReference>
<evidence type="ECO:0000256" key="2">
    <source>
        <dbReference type="ARBA" id="ARBA00008834"/>
    </source>
</evidence>
<dbReference type="Proteomes" id="UP001293593">
    <property type="component" value="Unassembled WGS sequence"/>
</dbReference>
<evidence type="ECO:0000256" key="3">
    <source>
        <dbReference type="ARBA" id="ARBA00022512"/>
    </source>
</evidence>
<dbReference type="InterPro" id="IPR011050">
    <property type="entry name" value="Pectin_lyase_fold/virulence"/>
</dbReference>
<dbReference type="InterPro" id="IPR006626">
    <property type="entry name" value="PbH1"/>
</dbReference>
<evidence type="ECO:0000256" key="5">
    <source>
        <dbReference type="ARBA" id="ARBA00022801"/>
    </source>
</evidence>
<feature type="active site" evidence="8">
    <location>
        <position position="239"/>
    </location>
</feature>
<evidence type="ECO:0000256" key="7">
    <source>
        <dbReference type="ARBA" id="ARBA00023316"/>
    </source>
</evidence>
<dbReference type="SMART" id="SM00710">
    <property type="entry name" value="PbH1"/>
    <property type="match status" value="6"/>
</dbReference>
<proteinExistence type="inferred from homology"/>
<dbReference type="GO" id="GO:0005975">
    <property type="term" value="P:carbohydrate metabolic process"/>
    <property type="evidence" value="ECO:0007669"/>
    <property type="project" value="InterPro"/>
</dbReference>
<gene>
    <name evidence="11" type="ORF">QN277_019282</name>
</gene>
<comment type="subcellular location">
    <subcellularLocation>
        <location evidence="1">Secreted</location>
        <location evidence="1">Cell wall</location>
    </subcellularLocation>
</comment>
<evidence type="ECO:0000256" key="8">
    <source>
        <dbReference type="PROSITE-ProRule" id="PRU10052"/>
    </source>
</evidence>